<accession>A0A7W4IWI5</accession>
<reference evidence="2 3" key="1">
    <citation type="submission" date="2020-04" db="EMBL/GenBank/DDBJ databases">
        <title>Description of novel Gluconacetobacter.</title>
        <authorList>
            <person name="Sombolestani A."/>
        </authorList>
    </citation>
    <scope>NUCLEOTIDE SEQUENCE [LARGE SCALE GENOMIC DNA]</scope>
    <source>
        <strain evidence="2 3">LMG 27801</strain>
    </source>
</reference>
<comment type="caution">
    <text evidence="2">The sequence shown here is derived from an EMBL/GenBank/DDBJ whole genome shotgun (WGS) entry which is preliminary data.</text>
</comment>
<dbReference type="InterPro" id="IPR009057">
    <property type="entry name" value="Homeodomain-like_sf"/>
</dbReference>
<dbReference type="Gene3D" id="3.30.420.10">
    <property type="entry name" value="Ribonuclease H-like superfamily/Ribonuclease H"/>
    <property type="match status" value="1"/>
</dbReference>
<dbReference type="Proteomes" id="UP000559860">
    <property type="component" value="Unassembled WGS sequence"/>
</dbReference>
<dbReference type="InterPro" id="IPR036397">
    <property type="entry name" value="RNaseH_sf"/>
</dbReference>
<dbReference type="RefSeq" id="WP_182987758.1">
    <property type="nucleotide sequence ID" value="NZ_JABEQD010000022.1"/>
</dbReference>
<keyword evidence="3" id="KW-1185">Reference proteome</keyword>
<sequence>MSKALSVDLRSRVLAAVSGGASHRIAAARFGVSAASVSRWRALEREKGKIAPGPLGGDRRSGRIEKHHELIRRLLAEKPDISTIELQAALRGLGHDFGYGSLWRCFKRHGLTRKKKTGHASEHDRPDVLIRRQEWCDGQRDLDPDRLVFIDETWAKTNMMRTHGRCLRGQRLQMGFPHGHRCTTTFVAGLTTRGMVAPFVISGPINRLSFETYVERVLLPELRPGDIVIMDNLSSHKGPRTRELIESVGAELRFLPPYSPDFNPIEMAFSKLKALLRKAAERTRTGLWDVIGLISQNFMPAECANYFRAAGYDPNRSD</sequence>
<feature type="domain" description="Tc1-like transposase DDE" evidence="1">
    <location>
        <begin position="146"/>
        <end position="278"/>
    </location>
</feature>
<evidence type="ECO:0000259" key="1">
    <source>
        <dbReference type="Pfam" id="PF13358"/>
    </source>
</evidence>
<name>A0A7W4IWI5_9PROT</name>
<proteinExistence type="predicted"/>
<organism evidence="2 3">
    <name type="scientific">Gluconacetobacter aggeris</name>
    <dbReference type="NCBI Taxonomy" id="1286186"/>
    <lineage>
        <taxon>Bacteria</taxon>
        <taxon>Pseudomonadati</taxon>
        <taxon>Pseudomonadota</taxon>
        <taxon>Alphaproteobacteria</taxon>
        <taxon>Acetobacterales</taxon>
        <taxon>Acetobacteraceae</taxon>
        <taxon>Gluconacetobacter</taxon>
    </lineage>
</organism>
<dbReference type="PANTHER" id="PTHR46564:SF1">
    <property type="entry name" value="TRANSPOSASE"/>
    <property type="match status" value="1"/>
</dbReference>
<gene>
    <name evidence="2" type="ORF">HLH36_18525</name>
</gene>
<protein>
    <submittedName>
        <fullName evidence="2">IS630 family transposase</fullName>
    </submittedName>
</protein>
<dbReference type="EMBL" id="JABEQD010000022">
    <property type="protein sequence ID" value="MBB2170313.1"/>
    <property type="molecule type" value="Genomic_DNA"/>
</dbReference>
<dbReference type="AlphaFoldDB" id="A0A7W4IWI5"/>
<dbReference type="InterPro" id="IPR038717">
    <property type="entry name" value="Tc1-like_DDE_dom"/>
</dbReference>
<dbReference type="Pfam" id="PF13358">
    <property type="entry name" value="DDE_3"/>
    <property type="match status" value="1"/>
</dbReference>
<dbReference type="InterPro" id="IPR047655">
    <property type="entry name" value="Transpos_IS630-like"/>
</dbReference>
<dbReference type="NCBIfam" id="NF033545">
    <property type="entry name" value="transpos_IS630"/>
    <property type="match status" value="1"/>
</dbReference>
<dbReference type="GO" id="GO:0003676">
    <property type="term" value="F:nucleic acid binding"/>
    <property type="evidence" value="ECO:0007669"/>
    <property type="project" value="InterPro"/>
</dbReference>
<dbReference type="PANTHER" id="PTHR46564">
    <property type="entry name" value="TRANSPOSASE"/>
    <property type="match status" value="1"/>
</dbReference>
<evidence type="ECO:0000313" key="3">
    <source>
        <dbReference type="Proteomes" id="UP000559860"/>
    </source>
</evidence>
<evidence type="ECO:0000313" key="2">
    <source>
        <dbReference type="EMBL" id="MBB2170313.1"/>
    </source>
</evidence>
<dbReference type="SUPFAM" id="SSF46689">
    <property type="entry name" value="Homeodomain-like"/>
    <property type="match status" value="1"/>
</dbReference>